<sequence length="99" mass="11159">MVSLDIEGAFDNAWWPVLKTELLAYKCPVILYSVVRRYLRDWKDVHLSIRRAGQLDVRSLTLAVSYVETLLMLAAHCSVCCSGNKGSLEARYRVDNAPG</sequence>
<organism evidence="1 2">
    <name type="scientific">Eumeta variegata</name>
    <name type="common">Bagworm moth</name>
    <name type="synonym">Eumeta japonica</name>
    <dbReference type="NCBI Taxonomy" id="151549"/>
    <lineage>
        <taxon>Eukaryota</taxon>
        <taxon>Metazoa</taxon>
        <taxon>Ecdysozoa</taxon>
        <taxon>Arthropoda</taxon>
        <taxon>Hexapoda</taxon>
        <taxon>Insecta</taxon>
        <taxon>Pterygota</taxon>
        <taxon>Neoptera</taxon>
        <taxon>Endopterygota</taxon>
        <taxon>Lepidoptera</taxon>
        <taxon>Glossata</taxon>
        <taxon>Ditrysia</taxon>
        <taxon>Tineoidea</taxon>
        <taxon>Psychidae</taxon>
        <taxon>Oiketicinae</taxon>
        <taxon>Eumeta</taxon>
    </lineage>
</organism>
<reference evidence="1 2" key="1">
    <citation type="journal article" date="2019" name="Commun. Biol.">
        <title>The bagworm genome reveals a unique fibroin gene that provides high tensile strength.</title>
        <authorList>
            <person name="Kono N."/>
            <person name="Nakamura H."/>
            <person name="Ohtoshi R."/>
            <person name="Tomita M."/>
            <person name="Numata K."/>
            <person name="Arakawa K."/>
        </authorList>
    </citation>
    <scope>NUCLEOTIDE SEQUENCE [LARGE SCALE GENOMIC DNA]</scope>
</reference>
<dbReference type="EMBL" id="BGZK01000267">
    <property type="protein sequence ID" value="GBP32952.1"/>
    <property type="molecule type" value="Genomic_DNA"/>
</dbReference>
<evidence type="ECO:0000313" key="1">
    <source>
        <dbReference type="EMBL" id="GBP32952.1"/>
    </source>
</evidence>
<gene>
    <name evidence="1" type="ORF">EVAR_20132_1</name>
</gene>
<keyword evidence="2" id="KW-1185">Reference proteome</keyword>
<protein>
    <recommendedName>
        <fullName evidence="3">Reverse transcriptase domain-containing protein</fullName>
    </recommendedName>
</protein>
<accession>A0A4C1V3W0</accession>
<comment type="caution">
    <text evidence="1">The sequence shown here is derived from an EMBL/GenBank/DDBJ whole genome shotgun (WGS) entry which is preliminary data.</text>
</comment>
<evidence type="ECO:0008006" key="3">
    <source>
        <dbReference type="Google" id="ProtNLM"/>
    </source>
</evidence>
<dbReference type="AlphaFoldDB" id="A0A4C1V3W0"/>
<proteinExistence type="predicted"/>
<dbReference type="Proteomes" id="UP000299102">
    <property type="component" value="Unassembled WGS sequence"/>
</dbReference>
<dbReference type="OrthoDB" id="411871at2759"/>
<evidence type="ECO:0000313" key="2">
    <source>
        <dbReference type="Proteomes" id="UP000299102"/>
    </source>
</evidence>
<name>A0A4C1V3W0_EUMVA</name>